<reference evidence="3" key="1">
    <citation type="submission" date="2018-04" db="EMBL/GenBank/DDBJ databases">
        <authorList>
            <person name="Cornet L."/>
        </authorList>
    </citation>
    <scope>NUCLEOTIDE SEQUENCE [LARGE SCALE GENOMIC DNA]</scope>
</reference>
<dbReference type="Proteomes" id="UP000249081">
    <property type="component" value="Unassembled WGS sequence"/>
</dbReference>
<dbReference type="NCBIfam" id="NF038302">
    <property type="entry name" value="EPS_HpsE"/>
    <property type="match status" value="1"/>
</dbReference>
<organism evidence="2 3">
    <name type="scientific">Shackletoniella antarctica</name>
    <dbReference type="NCBI Taxonomy" id="268115"/>
    <lineage>
        <taxon>Bacteria</taxon>
        <taxon>Bacillati</taxon>
        <taxon>Cyanobacteriota</taxon>
        <taxon>Cyanophyceae</taxon>
        <taxon>Oculatellales</taxon>
        <taxon>Oculatellaceae</taxon>
        <taxon>Shackletoniella</taxon>
    </lineage>
</organism>
<name>A0A2W4W6Q7_9CYAN</name>
<evidence type="ECO:0000313" key="2">
    <source>
        <dbReference type="EMBL" id="PZO40122.1"/>
    </source>
</evidence>
<dbReference type="AlphaFoldDB" id="A0A2W4W6Q7"/>
<dbReference type="PANTHER" id="PTHR43685:SF3">
    <property type="entry name" value="SLR2126 PROTEIN"/>
    <property type="match status" value="1"/>
</dbReference>
<dbReference type="EMBL" id="QBMN01000080">
    <property type="protein sequence ID" value="PZO40122.1"/>
    <property type="molecule type" value="Genomic_DNA"/>
</dbReference>
<accession>A0A2W4W6Q7</accession>
<dbReference type="Gene3D" id="3.90.550.10">
    <property type="entry name" value="Spore Coat Polysaccharide Biosynthesis Protein SpsA, Chain A"/>
    <property type="match status" value="1"/>
</dbReference>
<proteinExistence type="predicted"/>
<protein>
    <submittedName>
        <fullName evidence="2">Glycosyl transferase</fullName>
    </submittedName>
</protein>
<dbReference type="SUPFAM" id="SSF53448">
    <property type="entry name" value="Nucleotide-diphospho-sugar transferases"/>
    <property type="match status" value="1"/>
</dbReference>
<evidence type="ECO:0000259" key="1">
    <source>
        <dbReference type="Pfam" id="PF00535"/>
    </source>
</evidence>
<dbReference type="InterPro" id="IPR001173">
    <property type="entry name" value="Glyco_trans_2-like"/>
</dbReference>
<dbReference type="PANTHER" id="PTHR43685">
    <property type="entry name" value="GLYCOSYLTRANSFERASE"/>
    <property type="match status" value="1"/>
</dbReference>
<keyword evidence="2" id="KW-0808">Transferase</keyword>
<gene>
    <name evidence="2" type="ORF">DCF17_12515</name>
</gene>
<dbReference type="GO" id="GO:0016740">
    <property type="term" value="F:transferase activity"/>
    <property type="evidence" value="ECO:0007669"/>
    <property type="project" value="UniProtKB-KW"/>
</dbReference>
<feature type="domain" description="Glycosyltransferase 2-like" evidence="1">
    <location>
        <begin position="34"/>
        <end position="165"/>
    </location>
</feature>
<comment type="caution">
    <text evidence="2">The sequence shown here is derived from an EMBL/GenBank/DDBJ whole genome shotgun (WGS) entry which is preliminary data.</text>
</comment>
<dbReference type="InterPro" id="IPR050834">
    <property type="entry name" value="Glycosyltransf_2"/>
</dbReference>
<dbReference type="Pfam" id="PF00535">
    <property type="entry name" value="Glycos_transf_2"/>
    <property type="match status" value="1"/>
</dbReference>
<dbReference type="InterPro" id="IPR029044">
    <property type="entry name" value="Nucleotide-diphossugar_trans"/>
</dbReference>
<sequence length="351" mass="38882">MAETKGNFSTPNIPAPDIFASDTPGQNIPALDITVAIPTYNGAKRLPQLLERLQAQVNTAGLRWEVLIVDNNSQDNTAEVIEHYQAVGGLGVPLRSAFEPRQGAAFARQTAIQAARGEWVGFLDDDNLPEVNWVAEAVDFGRRHGQVGAFGGRIEGCYETTPPEGFEQIKAMLAIRDHGPEVISFEPKKLRLPPAASLVIRRQAWIDCVPTEPALAGKLPGVFIQGDDYEPLLYIDKGNWQILYNPALKTYHQIARQRFEREYLLTLARGCGLSTCQLALIADDSWCRPLVALRVFVGSLRRLTAHLLHSRGKANADLAAAVQLQFHLGSLLSPLYVRRWVRLPLRLVPKE</sequence>
<evidence type="ECO:0000313" key="3">
    <source>
        <dbReference type="Proteomes" id="UP000249081"/>
    </source>
</evidence>
<reference evidence="2 3" key="2">
    <citation type="submission" date="2018-06" db="EMBL/GenBank/DDBJ databases">
        <title>Metagenomic assembly of (sub)arctic Cyanobacteria and their associated microbiome from non-axenic cultures.</title>
        <authorList>
            <person name="Baurain D."/>
        </authorList>
    </citation>
    <scope>NUCLEOTIDE SEQUENCE [LARGE SCALE GENOMIC DNA]</scope>
    <source>
        <strain evidence="2">ULC041bin1</strain>
    </source>
</reference>
<dbReference type="CDD" id="cd00761">
    <property type="entry name" value="Glyco_tranf_GTA_type"/>
    <property type="match status" value="1"/>
</dbReference>